<dbReference type="VEuPathDB" id="FungiDB:TRIREDRAFT_111306"/>
<feature type="region of interest" description="Disordered" evidence="1">
    <location>
        <begin position="124"/>
        <end position="143"/>
    </location>
</feature>
<dbReference type="AlphaFoldDB" id="G0RU24"/>
<sequence>MATTTMQHNPVFEVLAIIQAGLDKFPNPSDNLDFTQCRGLVNKSTNQCENKSCKKSEREKVKSLFSDFKRMAECPDSDGFYEDMQFFVTYTHCSKHRKDVCTAFERWKNLRSAAAYTPRFMIPGAYPDDSRPPSPADSPAESLAASSDAIFSPALSQSSNEMFHFASSDALVCDEPDSYSASEDGEDPLMTDIISKMAATKIDSPGRMDVTVRRKSKECEGLKIHGLGIGKPKRALSLTDHTPVLRVFYEHPSKTAMKEGTIYVLKHLLAPGYFKIGTTIRGAGVRVDEQCFKNSSKMIYESRVKFRGAQKAEKIIHKELHNHQILVKQCEGCGGGHTEVFNAPEDKIRETIEKIERVVQLPAYIQQEGKWKLSQEAKLLLHDIYGPRARHWREVMGANTGYGRAQNESREATRQEPSSQGRTAIAIAAEAQGTDPMPFEIRFEARASVPDDLEVNFRVRRGEAPANADEAEVLILPRRPKPEEAGGGILGRGFRALIGGFSRGGSIETLFHGFANSSGAQIPINEREVFAASRMIPEIFMEHEEDVSVMTTIRVFEKECAVKPPSDDCGRMGTGQMKYQCQFGAIFRGVSNSENAIFSSHIQHFMESTEGPRDHTLCMVRHPHKAGFRCDNANNP</sequence>
<proteinExistence type="predicted"/>
<dbReference type="KEGG" id="tre:TRIREDRAFT_111306"/>
<dbReference type="HOGENOM" id="CLU_029049_0_0_1"/>
<dbReference type="EMBL" id="GL985080">
    <property type="protein sequence ID" value="EGR45313.1"/>
    <property type="molecule type" value="Genomic_DNA"/>
</dbReference>
<dbReference type="RefSeq" id="XP_006968756.1">
    <property type="nucleotide sequence ID" value="XM_006968694.1"/>
</dbReference>
<dbReference type="SMART" id="SM00974">
    <property type="entry name" value="T5orf172"/>
    <property type="match status" value="1"/>
</dbReference>
<reference evidence="3 4" key="1">
    <citation type="journal article" date="2008" name="Nat. Biotechnol.">
        <title>Genome sequencing and analysis of the biomass-degrading fungus Trichoderma reesei (syn. Hypocrea jecorina).</title>
        <authorList>
            <person name="Martinez D."/>
            <person name="Berka R.M."/>
            <person name="Henrissat B."/>
            <person name="Saloheimo M."/>
            <person name="Arvas M."/>
            <person name="Baker S.E."/>
            <person name="Chapman J."/>
            <person name="Chertkov O."/>
            <person name="Coutinho P.M."/>
            <person name="Cullen D."/>
            <person name="Danchin E.G."/>
            <person name="Grigoriev I.V."/>
            <person name="Harris P."/>
            <person name="Jackson M."/>
            <person name="Kubicek C.P."/>
            <person name="Han C.S."/>
            <person name="Ho I."/>
            <person name="Larrondo L.F."/>
            <person name="de Leon A.L."/>
            <person name="Magnuson J.K."/>
            <person name="Merino S."/>
            <person name="Misra M."/>
            <person name="Nelson B."/>
            <person name="Putnam N."/>
            <person name="Robbertse B."/>
            <person name="Salamov A.A."/>
            <person name="Schmoll M."/>
            <person name="Terry A."/>
            <person name="Thayer N."/>
            <person name="Westerholm-Parvinen A."/>
            <person name="Schoch C.L."/>
            <person name="Yao J."/>
            <person name="Barabote R."/>
            <person name="Nelson M.A."/>
            <person name="Detter C."/>
            <person name="Bruce D."/>
            <person name="Kuske C.R."/>
            <person name="Xie G."/>
            <person name="Richardson P."/>
            <person name="Rokhsar D.S."/>
            <person name="Lucas S.M."/>
            <person name="Rubin E.M."/>
            <person name="Dunn-Coleman N."/>
            <person name="Ward M."/>
            <person name="Brettin T.S."/>
        </authorList>
    </citation>
    <scope>NUCLEOTIDE SEQUENCE [LARGE SCALE GENOMIC DNA]</scope>
    <source>
        <strain evidence="3 4">QM6a</strain>
    </source>
</reference>
<organism evidence="4">
    <name type="scientific">Hypocrea jecorina (strain QM6a)</name>
    <name type="common">Trichoderma reesei</name>
    <dbReference type="NCBI Taxonomy" id="431241"/>
    <lineage>
        <taxon>Eukaryota</taxon>
        <taxon>Fungi</taxon>
        <taxon>Dikarya</taxon>
        <taxon>Ascomycota</taxon>
        <taxon>Pezizomycotina</taxon>
        <taxon>Sordariomycetes</taxon>
        <taxon>Hypocreomycetidae</taxon>
        <taxon>Hypocreales</taxon>
        <taxon>Hypocreaceae</taxon>
        <taxon>Trichoderma</taxon>
    </lineage>
</organism>
<protein>
    <submittedName>
        <fullName evidence="3">Predicted protein</fullName>
    </submittedName>
</protein>
<evidence type="ECO:0000313" key="4">
    <source>
        <dbReference type="Proteomes" id="UP000008984"/>
    </source>
</evidence>
<evidence type="ECO:0000259" key="2">
    <source>
        <dbReference type="SMART" id="SM00974"/>
    </source>
</evidence>
<dbReference type="eggNOG" id="ENOG502SPDD">
    <property type="taxonomic scope" value="Eukaryota"/>
</dbReference>
<gene>
    <name evidence="3" type="ORF">TRIREDRAFT_111306</name>
</gene>
<keyword evidence="4" id="KW-1185">Reference proteome</keyword>
<dbReference type="Proteomes" id="UP000008984">
    <property type="component" value="Unassembled WGS sequence"/>
</dbReference>
<evidence type="ECO:0000313" key="3">
    <source>
        <dbReference type="EMBL" id="EGR45313.1"/>
    </source>
</evidence>
<evidence type="ECO:0000256" key="1">
    <source>
        <dbReference type="SAM" id="MobiDB-lite"/>
    </source>
</evidence>
<feature type="domain" description="Bacteriophage T5 Orf172 DNA-binding" evidence="2">
    <location>
        <begin position="268"/>
        <end position="355"/>
    </location>
</feature>
<dbReference type="OrthoDB" id="4719713at2759"/>
<dbReference type="InterPro" id="IPR018306">
    <property type="entry name" value="Phage_T5_Orf172_DNA-bd"/>
</dbReference>
<name>G0RU24_HYPJQ</name>
<dbReference type="Pfam" id="PF10544">
    <property type="entry name" value="T5orf172"/>
    <property type="match status" value="1"/>
</dbReference>
<dbReference type="GeneID" id="18482305"/>
<accession>G0RU24</accession>